<sequence>MYEYLSGGTDERPQPGLRSLAALSRRRTNCVAVKGKVKVRNATVMLMAGCLNGLMIVLWRKAEEVPPLTHKTRQDKVTSWFRLAVGLRAVIVRQLTHDVDKSSPVVELNPIVANHNNNDVDESCAICLIKATEFCGVVIHQQTLCQVPLPIDQVQCSQETDY</sequence>
<dbReference type="GeneID" id="63867960"/>
<organism evidence="1 2">
    <name type="scientific">Aspergillus fijiensis CBS 313.89</name>
    <dbReference type="NCBI Taxonomy" id="1448319"/>
    <lineage>
        <taxon>Eukaryota</taxon>
        <taxon>Fungi</taxon>
        <taxon>Dikarya</taxon>
        <taxon>Ascomycota</taxon>
        <taxon>Pezizomycotina</taxon>
        <taxon>Eurotiomycetes</taxon>
        <taxon>Eurotiomycetidae</taxon>
        <taxon>Eurotiales</taxon>
        <taxon>Aspergillaceae</taxon>
        <taxon>Aspergillus</taxon>
    </lineage>
</organism>
<accession>A0A8G1S1V8</accession>
<reference evidence="1 2" key="1">
    <citation type="submission" date="2018-02" db="EMBL/GenBank/DDBJ databases">
        <title>The genomes of Aspergillus section Nigri reveals drivers in fungal speciation.</title>
        <authorList>
            <consortium name="DOE Joint Genome Institute"/>
            <person name="Vesth T.C."/>
            <person name="Nybo J."/>
            <person name="Theobald S."/>
            <person name="Brandl J."/>
            <person name="Frisvad J.C."/>
            <person name="Nielsen K.F."/>
            <person name="Lyhne E.K."/>
            <person name="Kogle M.E."/>
            <person name="Kuo A."/>
            <person name="Riley R."/>
            <person name="Clum A."/>
            <person name="Nolan M."/>
            <person name="Lipzen A."/>
            <person name="Salamov A."/>
            <person name="Henrissat B."/>
            <person name="Wiebenga A."/>
            <person name="De vries R.P."/>
            <person name="Grigoriev I.V."/>
            <person name="Mortensen U.H."/>
            <person name="Andersen M.R."/>
            <person name="Baker S.E."/>
        </authorList>
    </citation>
    <scope>NUCLEOTIDE SEQUENCE [LARGE SCALE GENOMIC DNA]</scope>
    <source>
        <strain evidence="1 2">CBS 313.89</strain>
    </source>
</reference>
<name>A0A8G1S1V8_9EURO</name>
<proteinExistence type="predicted"/>
<dbReference type="Proteomes" id="UP000249789">
    <property type="component" value="Unassembled WGS sequence"/>
</dbReference>
<dbReference type="EMBL" id="KZ824621">
    <property type="protein sequence ID" value="RAK82523.1"/>
    <property type="molecule type" value="Genomic_DNA"/>
</dbReference>
<dbReference type="AlphaFoldDB" id="A0A8G1S1V8"/>
<evidence type="ECO:0000313" key="1">
    <source>
        <dbReference type="EMBL" id="RAK82523.1"/>
    </source>
</evidence>
<dbReference type="VEuPathDB" id="FungiDB:BO72DRAFT_699"/>
<protein>
    <submittedName>
        <fullName evidence="1">Uncharacterized protein</fullName>
    </submittedName>
</protein>
<evidence type="ECO:0000313" key="2">
    <source>
        <dbReference type="Proteomes" id="UP000249789"/>
    </source>
</evidence>
<dbReference type="RefSeq" id="XP_040806533.1">
    <property type="nucleotide sequence ID" value="XM_040950625.1"/>
</dbReference>
<keyword evidence="2" id="KW-1185">Reference proteome</keyword>
<gene>
    <name evidence="1" type="ORF">BO72DRAFT_699</name>
</gene>